<dbReference type="Proteomes" id="UP001302321">
    <property type="component" value="Unassembled WGS sequence"/>
</dbReference>
<feature type="non-terminal residue" evidence="2">
    <location>
        <position position="385"/>
    </location>
</feature>
<evidence type="ECO:0000313" key="2">
    <source>
        <dbReference type="EMBL" id="KAK4171899.1"/>
    </source>
</evidence>
<dbReference type="AlphaFoldDB" id="A0AAN6VY20"/>
<reference evidence="2" key="1">
    <citation type="journal article" date="2023" name="Mol. Phylogenet. Evol.">
        <title>Genome-scale phylogeny and comparative genomics of the fungal order Sordariales.</title>
        <authorList>
            <person name="Hensen N."/>
            <person name="Bonometti L."/>
            <person name="Westerberg I."/>
            <person name="Brannstrom I.O."/>
            <person name="Guillou S."/>
            <person name="Cros-Aarteil S."/>
            <person name="Calhoun S."/>
            <person name="Haridas S."/>
            <person name="Kuo A."/>
            <person name="Mondo S."/>
            <person name="Pangilinan J."/>
            <person name="Riley R."/>
            <person name="LaButti K."/>
            <person name="Andreopoulos B."/>
            <person name="Lipzen A."/>
            <person name="Chen C."/>
            <person name="Yan M."/>
            <person name="Daum C."/>
            <person name="Ng V."/>
            <person name="Clum A."/>
            <person name="Steindorff A."/>
            <person name="Ohm R.A."/>
            <person name="Martin F."/>
            <person name="Silar P."/>
            <person name="Natvig D.O."/>
            <person name="Lalanne C."/>
            <person name="Gautier V."/>
            <person name="Ament-Velasquez S.L."/>
            <person name="Kruys A."/>
            <person name="Hutchinson M.I."/>
            <person name="Powell A.J."/>
            <person name="Barry K."/>
            <person name="Miller A.N."/>
            <person name="Grigoriev I.V."/>
            <person name="Debuchy R."/>
            <person name="Gladieux P."/>
            <person name="Hiltunen Thoren M."/>
            <person name="Johannesson H."/>
        </authorList>
    </citation>
    <scope>NUCLEOTIDE SEQUENCE</scope>
    <source>
        <strain evidence="2">CBS 892.96</strain>
    </source>
</reference>
<gene>
    <name evidence="2" type="ORF">QBC36DRAFT_223866</name>
</gene>
<keyword evidence="3" id="KW-1185">Reference proteome</keyword>
<dbReference type="Pfam" id="PF06985">
    <property type="entry name" value="HET"/>
    <property type="match status" value="1"/>
</dbReference>
<dbReference type="InterPro" id="IPR010730">
    <property type="entry name" value="HET"/>
</dbReference>
<evidence type="ECO:0000313" key="3">
    <source>
        <dbReference type="Proteomes" id="UP001302321"/>
    </source>
</evidence>
<feature type="domain" description="Heterokaryon incompatibility" evidence="1">
    <location>
        <begin position="89"/>
        <end position="249"/>
    </location>
</feature>
<organism evidence="2 3">
    <name type="scientific">Triangularia setosa</name>
    <dbReference type="NCBI Taxonomy" id="2587417"/>
    <lineage>
        <taxon>Eukaryota</taxon>
        <taxon>Fungi</taxon>
        <taxon>Dikarya</taxon>
        <taxon>Ascomycota</taxon>
        <taxon>Pezizomycotina</taxon>
        <taxon>Sordariomycetes</taxon>
        <taxon>Sordariomycetidae</taxon>
        <taxon>Sordariales</taxon>
        <taxon>Podosporaceae</taxon>
        <taxon>Triangularia</taxon>
    </lineage>
</organism>
<proteinExistence type="predicted"/>
<name>A0AAN6VY20_9PEZI</name>
<reference evidence="2" key="2">
    <citation type="submission" date="2023-05" db="EMBL/GenBank/DDBJ databases">
        <authorList>
            <consortium name="Lawrence Berkeley National Laboratory"/>
            <person name="Steindorff A."/>
            <person name="Hensen N."/>
            <person name="Bonometti L."/>
            <person name="Westerberg I."/>
            <person name="Brannstrom I.O."/>
            <person name="Guillou S."/>
            <person name="Cros-Aarteil S."/>
            <person name="Calhoun S."/>
            <person name="Haridas S."/>
            <person name="Kuo A."/>
            <person name="Mondo S."/>
            <person name="Pangilinan J."/>
            <person name="Riley R."/>
            <person name="Labutti K."/>
            <person name="Andreopoulos B."/>
            <person name="Lipzen A."/>
            <person name="Chen C."/>
            <person name="Yanf M."/>
            <person name="Daum C."/>
            <person name="Ng V."/>
            <person name="Clum A."/>
            <person name="Ohm R."/>
            <person name="Martin F."/>
            <person name="Silar P."/>
            <person name="Natvig D."/>
            <person name="Lalanne C."/>
            <person name="Gautier V."/>
            <person name="Ament-Velasquez S.L."/>
            <person name="Kruys A."/>
            <person name="Hutchinson M.I."/>
            <person name="Powell A.J."/>
            <person name="Barry K."/>
            <person name="Miller A.N."/>
            <person name="Grigoriev I.V."/>
            <person name="Debuchy R."/>
            <person name="Gladieux P."/>
            <person name="Thoren M.H."/>
            <person name="Johannesson H."/>
        </authorList>
    </citation>
    <scope>NUCLEOTIDE SEQUENCE</scope>
    <source>
        <strain evidence="2">CBS 892.96</strain>
    </source>
</reference>
<accession>A0AAN6VY20</accession>
<comment type="caution">
    <text evidence="2">The sequence shown here is derived from an EMBL/GenBank/DDBJ whole genome shotgun (WGS) entry which is preliminary data.</text>
</comment>
<protein>
    <submittedName>
        <fullName evidence="2">Heterokaryon incompatibility protein-domain-containing protein</fullName>
    </submittedName>
</protein>
<dbReference type="EMBL" id="MU866489">
    <property type="protein sequence ID" value="KAK4171899.1"/>
    <property type="molecule type" value="Genomic_DNA"/>
</dbReference>
<dbReference type="PANTHER" id="PTHR33112:SF12">
    <property type="entry name" value="HETEROKARYON INCOMPATIBILITY DOMAIN-CONTAINING PROTEIN"/>
    <property type="match status" value="1"/>
</dbReference>
<dbReference type="PANTHER" id="PTHR33112">
    <property type="entry name" value="DOMAIN PROTEIN, PUTATIVE-RELATED"/>
    <property type="match status" value="1"/>
</dbReference>
<sequence>MDLLFTADIQLLAPASIPDQTFYGRTIDPIRVEIQLARSWIGECEKSHGDLLRPWFPGLRRRPSSPPHNLRVINVKSLSLSQLPINAKYIALSYCWGQSNRHFPTTKANVKELQVVQGLAGVWQKLPGTIQDAIGCVCELGYDFLSVDALSIIQDDDEDKAEQIKQMDRVYESALVTITSAYESTRDKSTPSSMSSFDGLPGYRPYSMDRQNYQTKALVEGLELSTTLSDVKITTWTSHWATQAWNFQEQLLSKRQLFFTNTQLHFQFSCGVSCEDVVGEGKSPSGYIHLRTSLYNESSLYHDYYSGSDGNARMLLRSKFFDREEAFKYYGQVVDAYTLRNMTNQGDALAALEGIMSVLRTTVNTEFIHGLPEEHFDDALLFQQR</sequence>
<evidence type="ECO:0000259" key="1">
    <source>
        <dbReference type="Pfam" id="PF06985"/>
    </source>
</evidence>